<name>A0ABW3MCV9_9PSEU</name>
<accession>A0ABW3MCV9</accession>
<proteinExistence type="predicted"/>
<sequence>MSIYTRAVRALNETVAATQQLWLRLAIDTDGSVTTAFRLVEAVPWEPSGGPVTLTVADELFREVTRRSRTFNPADFQRIRLWSEGSAILAWTGSPGSAAHRQPRR</sequence>
<comment type="caution">
    <text evidence="1">The sequence shown here is derived from an EMBL/GenBank/DDBJ whole genome shotgun (WGS) entry which is preliminary data.</text>
</comment>
<dbReference type="Proteomes" id="UP001597045">
    <property type="component" value="Unassembled WGS sequence"/>
</dbReference>
<dbReference type="EMBL" id="JBHTIS010001681">
    <property type="protein sequence ID" value="MFD1048586.1"/>
    <property type="molecule type" value="Genomic_DNA"/>
</dbReference>
<evidence type="ECO:0000313" key="2">
    <source>
        <dbReference type="Proteomes" id="UP001597045"/>
    </source>
</evidence>
<gene>
    <name evidence="1" type="ORF">ACFQ1S_25170</name>
</gene>
<feature type="non-terminal residue" evidence="1">
    <location>
        <position position="105"/>
    </location>
</feature>
<reference evidence="2" key="1">
    <citation type="journal article" date="2019" name="Int. J. Syst. Evol. Microbiol.">
        <title>The Global Catalogue of Microorganisms (GCM) 10K type strain sequencing project: providing services to taxonomists for standard genome sequencing and annotation.</title>
        <authorList>
            <consortium name="The Broad Institute Genomics Platform"/>
            <consortium name="The Broad Institute Genome Sequencing Center for Infectious Disease"/>
            <person name="Wu L."/>
            <person name="Ma J."/>
        </authorList>
    </citation>
    <scope>NUCLEOTIDE SEQUENCE [LARGE SCALE GENOMIC DNA]</scope>
    <source>
        <strain evidence="2">JCM 31486</strain>
    </source>
</reference>
<organism evidence="1 2">
    <name type="scientific">Kibdelosporangium lantanae</name>
    <dbReference type="NCBI Taxonomy" id="1497396"/>
    <lineage>
        <taxon>Bacteria</taxon>
        <taxon>Bacillati</taxon>
        <taxon>Actinomycetota</taxon>
        <taxon>Actinomycetes</taxon>
        <taxon>Pseudonocardiales</taxon>
        <taxon>Pseudonocardiaceae</taxon>
        <taxon>Kibdelosporangium</taxon>
    </lineage>
</organism>
<keyword evidence="2" id="KW-1185">Reference proteome</keyword>
<evidence type="ECO:0000313" key="1">
    <source>
        <dbReference type="EMBL" id="MFD1048586.1"/>
    </source>
</evidence>
<protein>
    <submittedName>
        <fullName evidence="1">Uncharacterized protein</fullName>
    </submittedName>
</protein>